<organism evidence="1 2">
    <name type="scientific">Micromonospora gifhornensis</name>
    <dbReference type="NCBI Taxonomy" id="84594"/>
    <lineage>
        <taxon>Bacteria</taxon>
        <taxon>Bacillati</taxon>
        <taxon>Actinomycetota</taxon>
        <taxon>Actinomycetes</taxon>
        <taxon>Micromonosporales</taxon>
        <taxon>Micromonosporaceae</taxon>
        <taxon>Micromonospora</taxon>
    </lineage>
</organism>
<accession>A0ABQ4IKK1</accession>
<reference evidence="1 2" key="1">
    <citation type="submission" date="2021-01" db="EMBL/GenBank/DDBJ databases">
        <title>Whole genome shotgun sequence of Verrucosispora gifhornensis NBRC 16317.</title>
        <authorList>
            <person name="Komaki H."/>
            <person name="Tamura T."/>
        </authorList>
    </citation>
    <scope>NUCLEOTIDE SEQUENCE [LARGE SCALE GENOMIC DNA]</scope>
    <source>
        <strain evidence="1 2">NBRC 16317</strain>
    </source>
</reference>
<gene>
    <name evidence="1" type="ORF">Vgi01_51170</name>
</gene>
<comment type="caution">
    <text evidence="1">The sequence shown here is derived from an EMBL/GenBank/DDBJ whole genome shotgun (WGS) entry which is preliminary data.</text>
</comment>
<dbReference type="EMBL" id="BOPA01000040">
    <property type="protein sequence ID" value="GIJ18433.1"/>
    <property type="molecule type" value="Genomic_DNA"/>
</dbReference>
<sequence length="100" mass="10604">MGGGFVRRRSVRGVSRHVLPDYMNHRSLASLVAFVYDPGDTGSAGLSRAAASCGQRVLSDIQNVGRDGELIVWCSDGARMFGTLSAQSRLFQHGSSSAAC</sequence>
<proteinExistence type="predicted"/>
<keyword evidence="2" id="KW-1185">Reference proteome</keyword>
<dbReference type="Proteomes" id="UP000647860">
    <property type="component" value="Unassembled WGS sequence"/>
</dbReference>
<name>A0ABQ4IKK1_9ACTN</name>
<evidence type="ECO:0000313" key="1">
    <source>
        <dbReference type="EMBL" id="GIJ18433.1"/>
    </source>
</evidence>
<evidence type="ECO:0000313" key="2">
    <source>
        <dbReference type="Proteomes" id="UP000647860"/>
    </source>
</evidence>
<protein>
    <submittedName>
        <fullName evidence="1">Uncharacterized protein</fullName>
    </submittedName>
</protein>